<evidence type="ECO:0000259" key="3">
    <source>
        <dbReference type="Pfam" id="PF24883"/>
    </source>
</evidence>
<feature type="compositionally biased region" description="Gly residues" evidence="2">
    <location>
        <begin position="15"/>
        <end position="35"/>
    </location>
</feature>
<dbReference type="PANTHER" id="PTHR10039:SF17">
    <property type="entry name" value="FUNGAL STAND N-TERMINAL GOODBYE DOMAIN-CONTAINING PROTEIN-RELATED"/>
    <property type="match status" value="1"/>
</dbReference>
<evidence type="ECO:0000313" key="5">
    <source>
        <dbReference type="Proteomes" id="UP000620124"/>
    </source>
</evidence>
<accession>A0A8H7CAT5</accession>
<comment type="caution">
    <text evidence="4">The sequence shown here is derived from an EMBL/GenBank/DDBJ whole genome shotgun (WGS) entry which is preliminary data.</text>
</comment>
<sequence length="632" mass="70355">MLRRARESQVVNIYGGVGGHGGGGGKQGGGGGAGEGPTVTTNIEAVTVHLTQNHRSVESHGSQVVSRDSSGAARNPRRGMGSHETSFDLSGSPEENPSEGRTSFFRHPMLAVRKATRFLIFPRARNTVSTNRGIPPSERHPVDNPVVRANPAVRDIATPPSHNHRSDSASEDSLPSFGRPHPAPEPSRSFHAPTFITTETLNNHHAEAGINILHRAVALEALYDSADSFPQPRCHPETRTAMLDILYKWAVQPDSARPIHWLYGPAGAGKSAIMQTLCQKLQTAGRIGGAFFFKRDHTTRGNARVLFSTLAYQLALNNHTLKSAISRSVERDPSAVGRSMGVQLHQLIIEPCRSLTNCPPLILLIDGLDECQDEDAQQSILHLIKSTVVVLRQPEAHIREIFKDASFDGILDYMNVRQSFEDIRTYFIDEFARICREHRTMVDVPTPWPSPEILDYLVEKSSGYFIYASTVIKFIDDKYSHPKERLAVVQYLAPSTSETPFAALDQLYIQILSQVPTRFRSKLRDVLQCTIVSDMKLYRVQLEWFLGLEPGGVELILRGLHSVLKVTPYAMFRIGSGISVHHASFLDFLQDQQRSTSFYIDSENRKNVALAVLKEFSDDNHWLDTPDHPLAW</sequence>
<gene>
    <name evidence="4" type="ORF">MVEN_02520000</name>
</gene>
<feature type="compositionally biased region" description="Polar residues" evidence="2">
    <location>
        <begin position="83"/>
        <end position="101"/>
    </location>
</feature>
<evidence type="ECO:0000256" key="2">
    <source>
        <dbReference type="SAM" id="MobiDB-lite"/>
    </source>
</evidence>
<feature type="region of interest" description="Disordered" evidence="2">
    <location>
        <begin position="155"/>
        <end position="191"/>
    </location>
</feature>
<dbReference type="InterPro" id="IPR056884">
    <property type="entry name" value="NPHP3-like_N"/>
</dbReference>
<feature type="compositionally biased region" description="Polar residues" evidence="2">
    <location>
        <begin position="53"/>
        <end position="69"/>
    </location>
</feature>
<feature type="region of interest" description="Disordered" evidence="2">
    <location>
        <begin position="13"/>
        <end position="39"/>
    </location>
</feature>
<evidence type="ECO:0000256" key="1">
    <source>
        <dbReference type="ARBA" id="ARBA00022737"/>
    </source>
</evidence>
<proteinExistence type="predicted"/>
<reference evidence="4" key="1">
    <citation type="submission" date="2020-05" db="EMBL/GenBank/DDBJ databases">
        <title>Mycena genomes resolve the evolution of fungal bioluminescence.</title>
        <authorList>
            <person name="Tsai I.J."/>
        </authorList>
    </citation>
    <scope>NUCLEOTIDE SEQUENCE</scope>
    <source>
        <strain evidence="4">CCC161011</strain>
    </source>
</reference>
<dbReference type="InterPro" id="IPR027417">
    <property type="entry name" value="P-loop_NTPase"/>
</dbReference>
<name>A0A8H7CAT5_9AGAR</name>
<dbReference type="Proteomes" id="UP000620124">
    <property type="component" value="Unassembled WGS sequence"/>
</dbReference>
<dbReference type="OrthoDB" id="4760524at2759"/>
<dbReference type="EMBL" id="JACAZI010000034">
    <property type="protein sequence ID" value="KAF7328903.1"/>
    <property type="molecule type" value="Genomic_DNA"/>
</dbReference>
<protein>
    <submittedName>
        <fullName evidence="4">Putative nwd2 protein</fullName>
    </submittedName>
</protein>
<feature type="region of interest" description="Disordered" evidence="2">
    <location>
        <begin position="53"/>
        <end position="103"/>
    </location>
</feature>
<dbReference type="SUPFAM" id="SSF52540">
    <property type="entry name" value="P-loop containing nucleoside triphosphate hydrolases"/>
    <property type="match status" value="1"/>
</dbReference>
<dbReference type="Gene3D" id="3.40.50.300">
    <property type="entry name" value="P-loop containing nucleotide triphosphate hydrolases"/>
    <property type="match status" value="1"/>
</dbReference>
<dbReference type="AlphaFoldDB" id="A0A8H7CAT5"/>
<dbReference type="PANTHER" id="PTHR10039">
    <property type="entry name" value="AMELOGENIN"/>
    <property type="match status" value="1"/>
</dbReference>
<keyword evidence="1" id="KW-0677">Repeat</keyword>
<keyword evidence="5" id="KW-1185">Reference proteome</keyword>
<feature type="domain" description="Nephrocystin 3-like N-terminal" evidence="3">
    <location>
        <begin position="249"/>
        <end position="387"/>
    </location>
</feature>
<evidence type="ECO:0000313" key="4">
    <source>
        <dbReference type="EMBL" id="KAF7328903.1"/>
    </source>
</evidence>
<organism evidence="4 5">
    <name type="scientific">Mycena venus</name>
    <dbReference type="NCBI Taxonomy" id="2733690"/>
    <lineage>
        <taxon>Eukaryota</taxon>
        <taxon>Fungi</taxon>
        <taxon>Dikarya</taxon>
        <taxon>Basidiomycota</taxon>
        <taxon>Agaricomycotina</taxon>
        <taxon>Agaricomycetes</taxon>
        <taxon>Agaricomycetidae</taxon>
        <taxon>Agaricales</taxon>
        <taxon>Marasmiineae</taxon>
        <taxon>Mycenaceae</taxon>
        <taxon>Mycena</taxon>
    </lineage>
</organism>
<dbReference type="Pfam" id="PF24883">
    <property type="entry name" value="NPHP3_N"/>
    <property type="match status" value="1"/>
</dbReference>